<name>A0A8K1GDY1_9PASS</name>
<gene>
    <name evidence="1" type="ORF">HGM15179_011031</name>
</gene>
<protein>
    <submittedName>
        <fullName evidence="1">Uncharacterized protein</fullName>
    </submittedName>
</protein>
<proteinExistence type="predicted"/>
<keyword evidence="2" id="KW-1185">Reference proteome</keyword>
<organism evidence="1 2">
    <name type="scientific">Zosterops borbonicus</name>
    <dbReference type="NCBI Taxonomy" id="364589"/>
    <lineage>
        <taxon>Eukaryota</taxon>
        <taxon>Metazoa</taxon>
        <taxon>Chordata</taxon>
        <taxon>Craniata</taxon>
        <taxon>Vertebrata</taxon>
        <taxon>Euteleostomi</taxon>
        <taxon>Archelosauria</taxon>
        <taxon>Archosauria</taxon>
        <taxon>Dinosauria</taxon>
        <taxon>Saurischia</taxon>
        <taxon>Theropoda</taxon>
        <taxon>Coelurosauria</taxon>
        <taxon>Aves</taxon>
        <taxon>Neognathae</taxon>
        <taxon>Neoaves</taxon>
        <taxon>Telluraves</taxon>
        <taxon>Australaves</taxon>
        <taxon>Passeriformes</taxon>
        <taxon>Sylvioidea</taxon>
        <taxon>Zosteropidae</taxon>
        <taxon>Zosterops</taxon>
    </lineage>
</organism>
<comment type="caution">
    <text evidence="1">The sequence shown here is derived from an EMBL/GenBank/DDBJ whole genome shotgun (WGS) entry which is preliminary data.</text>
</comment>
<evidence type="ECO:0000313" key="2">
    <source>
        <dbReference type="Proteomes" id="UP000796761"/>
    </source>
</evidence>
<dbReference type="AlphaFoldDB" id="A0A8K1GDY1"/>
<evidence type="ECO:0000313" key="1">
    <source>
        <dbReference type="EMBL" id="TRZ16074.1"/>
    </source>
</evidence>
<accession>A0A8K1GDY1</accession>
<reference evidence="1" key="1">
    <citation type="submission" date="2019-04" db="EMBL/GenBank/DDBJ databases">
        <title>Genome assembly of Zosterops borbonicus 15179.</title>
        <authorList>
            <person name="Leroy T."/>
            <person name="Anselmetti Y."/>
            <person name="Tilak M.-K."/>
            <person name="Nabholz B."/>
        </authorList>
    </citation>
    <scope>NUCLEOTIDE SEQUENCE</scope>
    <source>
        <strain evidence="1">HGM_15179</strain>
        <tissue evidence="1">Muscle</tissue>
    </source>
</reference>
<dbReference type="Proteomes" id="UP000796761">
    <property type="component" value="Unassembled WGS sequence"/>
</dbReference>
<dbReference type="EMBL" id="SWJQ01000336">
    <property type="protein sequence ID" value="TRZ16074.1"/>
    <property type="molecule type" value="Genomic_DNA"/>
</dbReference>
<sequence>MGKTDGRKKSKTDAHLKWKLLGEQGKSEQEEEWLGAEEGAQEALWAKGIPAYLGHFLSDGGIDWRVPEELEGRDPCDAMELGVRTGKNADTS</sequence>